<sequence>MNGFNDGDFKDLRSKLDVMGFNQTLPVLAIPLVQAIFGDLVKTTECLRDTKKQVADLLEEMGQAVAKLRFVVSLKEKTCWELGVEPYKCDNSRLLAECNELHLQFLRDREDYELRLCEAERRMRSLETDKEHLQSHNVGLQNQLDALLNKQLAGTSSTAGKRTHVSSTRQTKKPFITTVRAGNILPCVLGTALKCTKCNAGVFQKTTTTTQDGVTVTQTSGQEELDKLQNDLATSSEQLEFYKRKVESRNREIRRLNDMLSGGRPPAALAKDCCYREVGALSEDIDLLQREKAELMMQVREYQDKMHDAMQRALSSDEDKRQLQMNLDELKQAALQVEEQANLEIDARELEVKHLQVELKQLQQRNEQRFKDVRLTGGASPIAIPCDKRNLNERLNLLTRREEELNTIIDKQKKKLGKMHAKIMELQKEAKDHNENNSVTLNEEKIRLTSERDFFQKEYLRIMARSGSESEVAFLRAQLKSKDEELRTLRDELCSNKLQYSPQKNTHYETLPPSTASSSGNNSNRSDCVQAAIGRVERERDCARSELERVRCERDMIREKQLCSVQLHAEELLVLRQRNEDLNDRLRQLERDNRELNSARLPAETNIALLKEDIAQLRHRVASLQAESEQLKTEIGQITMLNEQNERIIADFQGKLMISERQRQSADVRASTLDSSRESNRNEVTQLRAEIGALRQTYISLETEKDTLLHQLDGKTERAYKLEYELKDCKEKRNCLEQSVKELEEQVRKLTNQIRQHDSELNETSTESKTLRQQIVALKASRDEAIAENGRLMDKLTDAQVEARTLQKKLRESELKVANMKEQLHNYVQEVKKAEDLLMQKVCSNFKEKERDELLDNFHSLTTEQVALEGNNYSLECEAAESKRQICELECEVRNLKDHLQCCQCKLKEMEVQLTAARAKARCLKQELENARDDLRIQKVDLDARRELCDKLDVEKEKLNAELNEVNETRKKLDKQCKQLRDELQQTAAVNQVATATTDELLENLHQDQQRQDDDGIRTNNEMERLRHLYQQTMEKLQEERLRCTQQKQLATKYEEQARELRKNLEQDRFCRARTREVSPRVPSETL</sequence>
<evidence type="ECO:0000313" key="9">
    <source>
        <dbReference type="RefSeq" id="XP_033237840.1"/>
    </source>
</evidence>
<name>A0A6I8W3C1_DROPS</name>
<reference evidence="8 9" key="1">
    <citation type="submission" date="2025-04" db="UniProtKB">
        <authorList>
            <consortium name="RefSeq"/>
        </authorList>
    </citation>
    <scope>IDENTIFICATION</scope>
    <source>
        <strain evidence="8 9">MV-25-SWS-2005</strain>
        <tissue evidence="8 9">Whole body</tissue>
    </source>
</reference>
<feature type="coiled-coil region" evidence="5">
    <location>
        <begin position="893"/>
        <end position="990"/>
    </location>
</feature>
<dbReference type="RefSeq" id="XP_033237839.1">
    <property type="nucleotide sequence ID" value="XM_033381948.1"/>
</dbReference>
<evidence type="ECO:0000313" key="7">
    <source>
        <dbReference type="Proteomes" id="UP000001819"/>
    </source>
</evidence>
<dbReference type="InterPro" id="IPR051877">
    <property type="entry name" value="Centriole_BasalBody_StrucProt"/>
</dbReference>
<dbReference type="GO" id="GO:0005814">
    <property type="term" value="C:centriole"/>
    <property type="evidence" value="ECO:0007669"/>
    <property type="project" value="UniProtKB-SubCell"/>
</dbReference>
<protein>
    <submittedName>
        <fullName evidence="8 9">Centrosomal protein of 135 kDa isoform X1</fullName>
    </submittedName>
</protein>
<feature type="coiled-coil region" evidence="5">
    <location>
        <begin position="533"/>
        <end position="634"/>
    </location>
</feature>
<comment type="similarity">
    <text evidence="4">Belongs to the CEP135/TSGA10 family.</text>
</comment>
<feature type="compositionally biased region" description="Polar residues" evidence="6">
    <location>
        <begin position="512"/>
        <end position="525"/>
    </location>
</feature>
<evidence type="ECO:0000313" key="8">
    <source>
        <dbReference type="RefSeq" id="XP_033237839.1"/>
    </source>
</evidence>
<feature type="coiled-coil region" evidence="5">
    <location>
        <begin position="225"/>
        <end position="443"/>
    </location>
</feature>
<keyword evidence="5" id="KW-0175">Coiled coil</keyword>
<dbReference type="PANTHER" id="PTHR20544:SF0">
    <property type="entry name" value="NUCLEOPROTEIN TPR_MLP1 DOMAIN-CONTAINING PROTEIN"/>
    <property type="match status" value="1"/>
</dbReference>
<evidence type="ECO:0000256" key="6">
    <source>
        <dbReference type="SAM" id="MobiDB-lite"/>
    </source>
</evidence>
<feature type="coiled-coil region" evidence="5">
    <location>
        <begin position="123"/>
        <end position="150"/>
    </location>
</feature>
<feature type="coiled-coil region" evidence="5">
    <location>
        <begin position="1020"/>
        <end position="1064"/>
    </location>
</feature>
<dbReference type="Gene3D" id="1.10.287.1490">
    <property type="match status" value="1"/>
</dbReference>
<keyword evidence="7" id="KW-1185">Reference proteome</keyword>
<dbReference type="PANTHER" id="PTHR20544">
    <property type="entry name" value="CENTROSOMAL PROTEIN CEP135"/>
    <property type="match status" value="1"/>
</dbReference>
<dbReference type="Proteomes" id="UP000001819">
    <property type="component" value="Chromosome X"/>
</dbReference>
<feature type="region of interest" description="Disordered" evidence="6">
    <location>
        <begin position="498"/>
        <end position="525"/>
    </location>
</feature>
<evidence type="ECO:0000256" key="4">
    <source>
        <dbReference type="ARBA" id="ARBA00038123"/>
    </source>
</evidence>
<keyword evidence="2" id="KW-0963">Cytoplasm</keyword>
<evidence type="ECO:0000256" key="3">
    <source>
        <dbReference type="ARBA" id="ARBA00023212"/>
    </source>
</evidence>
<keyword evidence="3" id="KW-0206">Cytoskeleton</keyword>
<dbReference type="RefSeq" id="XP_033237840.1">
    <property type="nucleotide sequence ID" value="XM_033381949.1"/>
</dbReference>
<comment type="subcellular location">
    <subcellularLocation>
        <location evidence="1">Cytoplasm</location>
        <location evidence="1">Cytoskeleton</location>
        <location evidence="1">Microtubule organizing center</location>
        <location evidence="1">Centrosome</location>
        <location evidence="1">Centriole</location>
    </subcellularLocation>
</comment>
<evidence type="ECO:0000256" key="5">
    <source>
        <dbReference type="SAM" id="Coils"/>
    </source>
</evidence>
<evidence type="ECO:0000256" key="1">
    <source>
        <dbReference type="ARBA" id="ARBA00004114"/>
    </source>
</evidence>
<gene>
    <name evidence="8 9" type="primary">Cep135</name>
</gene>
<evidence type="ECO:0000256" key="2">
    <source>
        <dbReference type="ARBA" id="ARBA00022490"/>
    </source>
</evidence>
<accession>A0A6I8W3C1</accession>
<organism evidence="7 9">
    <name type="scientific">Drosophila pseudoobscura pseudoobscura</name>
    <name type="common">Fruit fly</name>
    <dbReference type="NCBI Taxonomy" id="46245"/>
    <lineage>
        <taxon>Eukaryota</taxon>
        <taxon>Metazoa</taxon>
        <taxon>Ecdysozoa</taxon>
        <taxon>Arthropoda</taxon>
        <taxon>Hexapoda</taxon>
        <taxon>Insecta</taxon>
        <taxon>Pterygota</taxon>
        <taxon>Neoptera</taxon>
        <taxon>Endopterygota</taxon>
        <taxon>Diptera</taxon>
        <taxon>Brachycera</taxon>
        <taxon>Muscomorpha</taxon>
        <taxon>Ephydroidea</taxon>
        <taxon>Drosophilidae</taxon>
        <taxon>Drosophila</taxon>
        <taxon>Sophophora</taxon>
    </lineage>
</organism>
<feature type="coiled-coil region" evidence="5">
    <location>
        <begin position="677"/>
        <end position="837"/>
    </location>
</feature>
<dbReference type="AlphaFoldDB" id="A0A6I8W3C1"/>
<proteinExistence type="inferred from homology"/>